<protein>
    <recommendedName>
        <fullName evidence="4">Matrixin</fullName>
    </recommendedName>
</protein>
<dbReference type="Gene3D" id="3.40.390.10">
    <property type="entry name" value="Collagenase (Catalytic Domain)"/>
    <property type="match status" value="1"/>
</dbReference>
<evidence type="ECO:0000313" key="2">
    <source>
        <dbReference type="EMBL" id="GAA1219483.1"/>
    </source>
</evidence>
<dbReference type="EMBL" id="BAAALF010000006">
    <property type="protein sequence ID" value="GAA1219483.1"/>
    <property type="molecule type" value="Genomic_DNA"/>
</dbReference>
<comment type="caution">
    <text evidence="2">The sequence shown here is derived from an EMBL/GenBank/DDBJ whole genome shotgun (WGS) entry which is preliminary data.</text>
</comment>
<evidence type="ECO:0000256" key="1">
    <source>
        <dbReference type="SAM" id="SignalP"/>
    </source>
</evidence>
<dbReference type="SUPFAM" id="SSF55486">
    <property type="entry name" value="Metalloproteases ('zincins'), catalytic domain"/>
    <property type="match status" value="1"/>
</dbReference>
<keyword evidence="1" id="KW-0732">Signal</keyword>
<gene>
    <name evidence="2" type="ORF">GCM10009665_06970</name>
</gene>
<keyword evidence="3" id="KW-1185">Reference proteome</keyword>
<feature type="chain" id="PRO_5046733405" description="Matrixin" evidence="1">
    <location>
        <begin position="27"/>
        <end position="227"/>
    </location>
</feature>
<evidence type="ECO:0000313" key="3">
    <source>
        <dbReference type="Proteomes" id="UP001500037"/>
    </source>
</evidence>
<dbReference type="RefSeq" id="WP_344438936.1">
    <property type="nucleotide sequence ID" value="NZ_BAAALF010000006.1"/>
</dbReference>
<evidence type="ECO:0008006" key="4">
    <source>
        <dbReference type="Google" id="ProtNLM"/>
    </source>
</evidence>
<accession>A0ABN1VRH7</accession>
<sequence>MRITRIGAAVLAAGGLLALSTGPALADHSWGNYHWARTGAVQLNITSSVTSDWSDSLTSANSDWNQSDYLKNTLVTGSADDANRSDCAMPLGAVQVCNYAYGNTGWSGLASIDTADGTHINQASAKMNDSYLAGASAAERQRVMCQEVGHTFGLGHQSADPSAPNLGTCMEYASDPGPSQHPNQHDYDQLATIYGSHDDASTPAPSSSRNTSLVKTGNVVTMIDWVQ</sequence>
<dbReference type="Proteomes" id="UP001500037">
    <property type="component" value="Unassembled WGS sequence"/>
</dbReference>
<reference evidence="2 3" key="1">
    <citation type="journal article" date="2019" name="Int. J. Syst. Evol. Microbiol.">
        <title>The Global Catalogue of Microorganisms (GCM) 10K type strain sequencing project: providing services to taxonomists for standard genome sequencing and annotation.</title>
        <authorList>
            <consortium name="The Broad Institute Genomics Platform"/>
            <consortium name="The Broad Institute Genome Sequencing Center for Infectious Disease"/>
            <person name="Wu L."/>
            <person name="Ma J."/>
        </authorList>
    </citation>
    <scope>NUCLEOTIDE SEQUENCE [LARGE SCALE GENOMIC DNA]</scope>
    <source>
        <strain evidence="2 3">JCM 13004</strain>
    </source>
</reference>
<feature type="signal peptide" evidence="1">
    <location>
        <begin position="1"/>
        <end position="26"/>
    </location>
</feature>
<name>A0ABN1VRH7_9ACTN</name>
<proteinExistence type="predicted"/>
<organism evidence="2 3">
    <name type="scientific">Kitasatospora nipponensis</name>
    <dbReference type="NCBI Taxonomy" id="258049"/>
    <lineage>
        <taxon>Bacteria</taxon>
        <taxon>Bacillati</taxon>
        <taxon>Actinomycetota</taxon>
        <taxon>Actinomycetes</taxon>
        <taxon>Kitasatosporales</taxon>
        <taxon>Streptomycetaceae</taxon>
        <taxon>Kitasatospora</taxon>
    </lineage>
</organism>
<dbReference type="InterPro" id="IPR024079">
    <property type="entry name" value="MetalloPept_cat_dom_sf"/>
</dbReference>